<dbReference type="CDD" id="cd00009">
    <property type="entry name" value="AAA"/>
    <property type="match status" value="1"/>
</dbReference>
<dbReference type="PRINTS" id="PR00051">
    <property type="entry name" value="DNAA"/>
</dbReference>
<name>A0A1H6IQ09_RUMFL</name>
<evidence type="ECO:0000256" key="1">
    <source>
        <dbReference type="RuleBase" id="RU004227"/>
    </source>
</evidence>
<accession>A0A1H6IQ09</accession>
<evidence type="ECO:0000313" key="3">
    <source>
        <dbReference type="EMBL" id="SEH48686.1"/>
    </source>
</evidence>
<evidence type="ECO:0000259" key="2">
    <source>
        <dbReference type="Pfam" id="PF00308"/>
    </source>
</evidence>
<reference evidence="3 4" key="1">
    <citation type="submission" date="2016-10" db="EMBL/GenBank/DDBJ databases">
        <authorList>
            <person name="de Groot N.N."/>
        </authorList>
    </citation>
    <scope>NUCLEOTIDE SEQUENCE [LARGE SCALE GENOMIC DNA]</scope>
    <source>
        <strain evidence="3 4">YAD2003</strain>
    </source>
</reference>
<evidence type="ECO:0000313" key="4">
    <source>
        <dbReference type="Proteomes" id="UP000183190"/>
    </source>
</evidence>
<dbReference type="Pfam" id="PF00308">
    <property type="entry name" value="Bac_DnaA"/>
    <property type="match status" value="1"/>
</dbReference>
<dbReference type="EMBL" id="FNWV01000002">
    <property type="protein sequence ID" value="SEH48686.1"/>
    <property type="molecule type" value="Genomic_DNA"/>
</dbReference>
<dbReference type="InterPro" id="IPR020591">
    <property type="entry name" value="Chromosome_initiator_DnaA-like"/>
</dbReference>
<dbReference type="GO" id="GO:0006270">
    <property type="term" value="P:DNA replication initiation"/>
    <property type="evidence" value="ECO:0007669"/>
    <property type="project" value="TreeGrafter"/>
</dbReference>
<comment type="similarity">
    <text evidence="1">Belongs to the DnaA family.</text>
</comment>
<protein>
    <submittedName>
        <fullName evidence="3">DnaA protein</fullName>
    </submittedName>
</protein>
<sequence>MQENKKGSRFTFDSFEVNKTNSQAFDKAKQFAENADSKPLAIFGGTATGKTHLLYAVKNAIEQNAYELNVILTTTTDMVSSLTNIISNGGSAEKFREKYLQADVLLVDDIQELAGKEKTQDELILLFNAFYESSKRFMMTFSQKEAHDGLKKRLFSRVFWGDFAEITTAYINKLI</sequence>
<dbReference type="InterPro" id="IPR027417">
    <property type="entry name" value="P-loop_NTPase"/>
</dbReference>
<dbReference type="OrthoDB" id="9807019at2"/>
<dbReference type="Gene3D" id="3.40.50.300">
    <property type="entry name" value="P-loop containing nucleotide triphosphate hydrolases"/>
    <property type="match status" value="1"/>
</dbReference>
<dbReference type="PANTHER" id="PTHR30050:SF2">
    <property type="entry name" value="CHROMOSOMAL REPLICATION INITIATOR PROTEIN DNAA"/>
    <property type="match status" value="1"/>
</dbReference>
<dbReference type="Proteomes" id="UP000183190">
    <property type="component" value="Unassembled WGS sequence"/>
</dbReference>
<dbReference type="GO" id="GO:0005886">
    <property type="term" value="C:plasma membrane"/>
    <property type="evidence" value="ECO:0007669"/>
    <property type="project" value="TreeGrafter"/>
</dbReference>
<gene>
    <name evidence="3" type="ORF">SAMN02910265_01005</name>
</gene>
<dbReference type="RefSeq" id="WP_074714824.1">
    <property type="nucleotide sequence ID" value="NZ_FNWV01000002.1"/>
</dbReference>
<feature type="domain" description="Chromosomal replication initiator protein DnaA ATPAse" evidence="2">
    <location>
        <begin position="8"/>
        <end position="161"/>
    </location>
</feature>
<dbReference type="GO" id="GO:0003688">
    <property type="term" value="F:DNA replication origin binding"/>
    <property type="evidence" value="ECO:0007669"/>
    <property type="project" value="TreeGrafter"/>
</dbReference>
<dbReference type="InterPro" id="IPR013317">
    <property type="entry name" value="DnaA_dom"/>
</dbReference>
<dbReference type="PANTHER" id="PTHR30050">
    <property type="entry name" value="CHROMOSOMAL REPLICATION INITIATOR PROTEIN DNAA"/>
    <property type="match status" value="1"/>
</dbReference>
<proteinExistence type="inferred from homology"/>
<keyword evidence="1" id="KW-0235">DNA replication</keyword>
<dbReference type="AlphaFoldDB" id="A0A1H6IQ09"/>
<dbReference type="SUPFAM" id="SSF52540">
    <property type="entry name" value="P-loop containing nucleoside triphosphate hydrolases"/>
    <property type="match status" value="1"/>
</dbReference>
<organism evidence="3 4">
    <name type="scientific">Ruminococcus flavefaciens</name>
    <dbReference type="NCBI Taxonomy" id="1265"/>
    <lineage>
        <taxon>Bacteria</taxon>
        <taxon>Bacillati</taxon>
        <taxon>Bacillota</taxon>
        <taxon>Clostridia</taxon>
        <taxon>Eubacteriales</taxon>
        <taxon>Oscillospiraceae</taxon>
        <taxon>Ruminococcus</taxon>
    </lineage>
</organism>